<reference evidence="7 8" key="1">
    <citation type="journal article" date="2018" name="J. Allergy Clin. Immunol.">
        <title>High-quality assembly of Dermatophagoides pteronyssinus genome and transcriptome reveals a wide range of novel allergens.</title>
        <authorList>
            <person name="Liu X.Y."/>
            <person name="Yang K.Y."/>
            <person name="Wang M.Q."/>
            <person name="Kwok J.S."/>
            <person name="Zeng X."/>
            <person name="Yang Z."/>
            <person name="Xiao X.J."/>
            <person name="Lau C.P."/>
            <person name="Li Y."/>
            <person name="Huang Z.M."/>
            <person name="Ba J.G."/>
            <person name="Yim A.K."/>
            <person name="Ouyang C.Y."/>
            <person name="Ngai S.M."/>
            <person name="Chan T.F."/>
            <person name="Leung E.L."/>
            <person name="Liu L."/>
            <person name="Liu Z.G."/>
            <person name="Tsui S.K."/>
        </authorList>
    </citation>
    <scope>NUCLEOTIDE SEQUENCE [LARGE SCALE GENOMIC DNA]</scope>
    <source>
        <strain evidence="7">Derp</strain>
    </source>
</reference>
<evidence type="ECO:0000313" key="8">
    <source>
        <dbReference type="Proteomes" id="UP000887458"/>
    </source>
</evidence>
<feature type="compositionally biased region" description="Polar residues" evidence="5">
    <location>
        <begin position="1"/>
        <end position="16"/>
    </location>
</feature>
<feature type="domain" description="Ubiquitin-like protease family profile" evidence="6">
    <location>
        <begin position="83"/>
        <end position="245"/>
    </location>
</feature>
<keyword evidence="8" id="KW-1185">Reference proteome</keyword>
<dbReference type="PANTHER" id="PTHR46468:SF1">
    <property type="entry name" value="SENTRIN-SPECIFIC PROTEASE 8"/>
    <property type="match status" value="1"/>
</dbReference>
<protein>
    <submittedName>
        <fullName evidence="7">SUMO1 sentrin specific peptidase 8</fullName>
    </submittedName>
</protein>
<dbReference type="PROSITE" id="PS50600">
    <property type="entry name" value="ULP_PROTEASE"/>
    <property type="match status" value="1"/>
</dbReference>
<sequence>MDDSSSTIIHSNNTHNSGKKEEFNFPKALKENQSFPEFDSNKKSKDIAKQLESLRKVAENLKEDDWCYPSLNKYLGLQYYHDAIIRQSDYRILQSRQWINDSLIEFWYEYLTHNLYKEYSNQLLCLSPSLTQLIKMTDSMDEIRMILQPLNIEQRKLILMPLNDNMSYDYGGSHWSLLVFINDGDKSRLEYYDSSIQPQLSMMKIIGQKFSKLLSCDSDVHIEQCHLQEDGYNCGIHLICNSNAICQKYLLNDQRSIKDIISLEQIKKFRLQLIDIIDRLKSESISLSPA</sequence>
<evidence type="ECO:0000256" key="2">
    <source>
        <dbReference type="ARBA" id="ARBA00022670"/>
    </source>
</evidence>
<comment type="caution">
    <text evidence="7">The sequence shown here is derived from an EMBL/GenBank/DDBJ whole genome shotgun (WGS) entry which is preliminary data.</text>
</comment>
<keyword evidence="4" id="KW-0788">Thiol protease</keyword>
<gene>
    <name evidence="7" type="primary">SENP8</name>
    <name evidence="7" type="ORF">DERP_009305</name>
</gene>
<dbReference type="EMBL" id="NJHN03000120">
    <property type="protein sequence ID" value="KAH9413604.1"/>
    <property type="molecule type" value="Genomic_DNA"/>
</dbReference>
<comment type="similarity">
    <text evidence="1">Belongs to the peptidase C48 family.</text>
</comment>
<evidence type="ECO:0000256" key="5">
    <source>
        <dbReference type="SAM" id="MobiDB-lite"/>
    </source>
</evidence>
<dbReference type="PANTHER" id="PTHR46468">
    <property type="entry name" value="SENTRIN-SPECIFIC PROTEASE 8"/>
    <property type="match status" value="1"/>
</dbReference>
<dbReference type="Pfam" id="PF02902">
    <property type="entry name" value="Peptidase_C48"/>
    <property type="match status" value="1"/>
</dbReference>
<dbReference type="InterPro" id="IPR038765">
    <property type="entry name" value="Papain-like_cys_pep_sf"/>
</dbReference>
<dbReference type="Gene3D" id="3.40.395.10">
    <property type="entry name" value="Adenoviral Proteinase, Chain A"/>
    <property type="match status" value="1"/>
</dbReference>
<evidence type="ECO:0000256" key="4">
    <source>
        <dbReference type="ARBA" id="ARBA00022807"/>
    </source>
</evidence>
<evidence type="ECO:0000259" key="6">
    <source>
        <dbReference type="PROSITE" id="PS50600"/>
    </source>
</evidence>
<keyword evidence="3" id="KW-0378">Hydrolase</keyword>
<evidence type="ECO:0000313" key="7">
    <source>
        <dbReference type="EMBL" id="KAH9413604.1"/>
    </source>
</evidence>
<organism evidence="7 8">
    <name type="scientific">Dermatophagoides pteronyssinus</name>
    <name type="common">European house dust mite</name>
    <dbReference type="NCBI Taxonomy" id="6956"/>
    <lineage>
        <taxon>Eukaryota</taxon>
        <taxon>Metazoa</taxon>
        <taxon>Ecdysozoa</taxon>
        <taxon>Arthropoda</taxon>
        <taxon>Chelicerata</taxon>
        <taxon>Arachnida</taxon>
        <taxon>Acari</taxon>
        <taxon>Acariformes</taxon>
        <taxon>Sarcoptiformes</taxon>
        <taxon>Astigmata</taxon>
        <taxon>Psoroptidia</taxon>
        <taxon>Analgoidea</taxon>
        <taxon>Pyroglyphidae</taxon>
        <taxon>Dermatophagoidinae</taxon>
        <taxon>Dermatophagoides</taxon>
    </lineage>
</organism>
<dbReference type="InterPro" id="IPR003653">
    <property type="entry name" value="Peptidase_C48_C"/>
</dbReference>
<keyword evidence="2" id="KW-0645">Protease</keyword>
<name>A0ABQ8ITI1_DERPT</name>
<feature type="region of interest" description="Disordered" evidence="5">
    <location>
        <begin position="1"/>
        <end position="23"/>
    </location>
</feature>
<dbReference type="InterPro" id="IPR044613">
    <property type="entry name" value="Nep1/2-like"/>
</dbReference>
<evidence type="ECO:0000256" key="3">
    <source>
        <dbReference type="ARBA" id="ARBA00022801"/>
    </source>
</evidence>
<dbReference type="Proteomes" id="UP000887458">
    <property type="component" value="Unassembled WGS sequence"/>
</dbReference>
<reference evidence="7 8" key="2">
    <citation type="journal article" date="2022" name="Mol. Biol. Evol.">
        <title>Comparative Genomics Reveals Insights into the Divergent Evolution of Astigmatic Mites and Household Pest Adaptations.</title>
        <authorList>
            <person name="Xiong Q."/>
            <person name="Wan A.T."/>
            <person name="Liu X."/>
            <person name="Fung C.S."/>
            <person name="Xiao X."/>
            <person name="Malainual N."/>
            <person name="Hou J."/>
            <person name="Wang L."/>
            <person name="Wang M."/>
            <person name="Yang K.Y."/>
            <person name="Cui Y."/>
            <person name="Leung E.L."/>
            <person name="Nong W."/>
            <person name="Shin S.K."/>
            <person name="Au S.W."/>
            <person name="Jeong K.Y."/>
            <person name="Chew F.T."/>
            <person name="Hui J.H."/>
            <person name="Leung T.F."/>
            <person name="Tungtrongchitr A."/>
            <person name="Zhong N."/>
            <person name="Liu Z."/>
            <person name="Tsui S.K."/>
        </authorList>
    </citation>
    <scope>NUCLEOTIDE SEQUENCE [LARGE SCALE GENOMIC DNA]</scope>
    <source>
        <strain evidence="7">Derp</strain>
    </source>
</reference>
<proteinExistence type="inferred from homology"/>
<evidence type="ECO:0000256" key="1">
    <source>
        <dbReference type="ARBA" id="ARBA00005234"/>
    </source>
</evidence>
<accession>A0ABQ8ITI1</accession>
<dbReference type="SUPFAM" id="SSF54001">
    <property type="entry name" value="Cysteine proteinases"/>
    <property type="match status" value="1"/>
</dbReference>